<dbReference type="InParanoid" id="A0A2P5ELA5"/>
<evidence type="ECO:0000313" key="2">
    <source>
        <dbReference type="Proteomes" id="UP000237000"/>
    </source>
</evidence>
<proteinExistence type="predicted"/>
<keyword evidence="2" id="KW-1185">Reference proteome</keyword>
<evidence type="ECO:0000313" key="1">
    <source>
        <dbReference type="EMBL" id="PON86320.1"/>
    </source>
</evidence>
<dbReference type="OrthoDB" id="1650587at2759"/>
<comment type="caution">
    <text evidence="1">The sequence shown here is derived from an EMBL/GenBank/DDBJ whole genome shotgun (WGS) entry which is preliminary data.</text>
</comment>
<reference evidence="2" key="1">
    <citation type="submission" date="2016-06" db="EMBL/GenBank/DDBJ databases">
        <title>Parallel loss of symbiosis genes in relatives of nitrogen-fixing non-legume Parasponia.</title>
        <authorList>
            <person name="Van Velzen R."/>
            <person name="Holmer R."/>
            <person name="Bu F."/>
            <person name="Rutten L."/>
            <person name="Van Zeijl A."/>
            <person name="Liu W."/>
            <person name="Santuari L."/>
            <person name="Cao Q."/>
            <person name="Sharma T."/>
            <person name="Shen D."/>
            <person name="Roswanjaya Y."/>
            <person name="Wardhani T."/>
            <person name="Kalhor M.S."/>
            <person name="Jansen J."/>
            <person name="Van den Hoogen J."/>
            <person name="Gungor B."/>
            <person name="Hartog M."/>
            <person name="Hontelez J."/>
            <person name="Verver J."/>
            <person name="Yang W.-C."/>
            <person name="Schijlen E."/>
            <person name="Repin R."/>
            <person name="Schilthuizen M."/>
            <person name="Schranz E."/>
            <person name="Heidstra R."/>
            <person name="Miyata K."/>
            <person name="Fedorova E."/>
            <person name="Kohlen W."/>
            <person name="Bisseling T."/>
            <person name="Smit S."/>
            <person name="Geurts R."/>
        </authorList>
    </citation>
    <scope>NUCLEOTIDE SEQUENCE [LARGE SCALE GENOMIC DNA]</scope>
    <source>
        <strain evidence="2">cv. RG33-2</strain>
    </source>
</reference>
<organism evidence="1 2">
    <name type="scientific">Trema orientale</name>
    <name type="common">Charcoal tree</name>
    <name type="synonym">Celtis orientalis</name>
    <dbReference type="NCBI Taxonomy" id="63057"/>
    <lineage>
        <taxon>Eukaryota</taxon>
        <taxon>Viridiplantae</taxon>
        <taxon>Streptophyta</taxon>
        <taxon>Embryophyta</taxon>
        <taxon>Tracheophyta</taxon>
        <taxon>Spermatophyta</taxon>
        <taxon>Magnoliopsida</taxon>
        <taxon>eudicotyledons</taxon>
        <taxon>Gunneridae</taxon>
        <taxon>Pentapetalae</taxon>
        <taxon>rosids</taxon>
        <taxon>fabids</taxon>
        <taxon>Rosales</taxon>
        <taxon>Cannabaceae</taxon>
        <taxon>Trema</taxon>
    </lineage>
</organism>
<dbReference type="Proteomes" id="UP000237000">
    <property type="component" value="Unassembled WGS sequence"/>
</dbReference>
<sequence length="238" mass="26870">MLRRVKESSRAWDRRIGLKAGWPALIGKKKRSKNRSLNLQEKLDSLQPSERLPIRIDKKGDTWRAIKTNQKYFPHLIGVLVGKIMEIFHKSWAKDTYKDLKNGLNIQFMLTKGEEENLDIPHARLTVPADITKEAWNKCVNLFNFANYRAQSTLTRIDETTIANEVLGLKRGYRRGVGPKLNMKRFSGHIVTRTGGTTMRNVLHAQCCLDCSSDALAPCIASAILTSNPSPTSLALRG</sequence>
<dbReference type="AlphaFoldDB" id="A0A2P5ELA5"/>
<accession>A0A2P5ELA5</accession>
<dbReference type="EMBL" id="JXTC01000134">
    <property type="protein sequence ID" value="PON86320.1"/>
    <property type="molecule type" value="Genomic_DNA"/>
</dbReference>
<name>A0A2P5ELA5_TREOI</name>
<gene>
    <name evidence="1" type="ORF">TorRG33x02_178860</name>
</gene>
<protein>
    <submittedName>
        <fullName evidence="1">Uncharacterized protein</fullName>
    </submittedName>
</protein>